<evidence type="ECO:0000313" key="3">
    <source>
        <dbReference type="Proteomes" id="UP000010802"/>
    </source>
</evidence>
<dbReference type="KEGG" id="tep:TepRe1_1915"/>
<dbReference type="EMBL" id="HF563609">
    <property type="protein sequence ID" value="CCP26886.1"/>
    <property type="molecule type" value="Genomic_DNA"/>
</dbReference>
<keyword evidence="1" id="KW-0732">Signal</keyword>
<evidence type="ECO:0000256" key="1">
    <source>
        <dbReference type="SAM" id="SignalP"/>
    </source>
</evidence>
<accession>L0S151</accession>
<organism evidence="2 3">
    <name type="scientific">Tepidanaerobacter acetatoxydans (strain DSM 21804 / JCM 16047 / Re1)</name>
    <dbReference type="NCBI Taxonomy" id="1209989"/>
    <lineage>
        <taxon>Bacteria</taxon>
        <taxon>Bacillati</taxon>
        <taxon>Bacillota</taxon>
        <taxon>Clostridia</taxon>
        <taxon>Thermosediminibacterales</taxon>
        <taxon>Tepidanaerobacteraceae</taxon>
        <taxon>Tepidanaerobacter</taxon>
    </lineage>
</organism>
<reference evidence="3" key="1">
    <citation type="journal article" date="2013" name="Genome Announc.">
        <title>First genome sequence of a syntrophic acetate-oxidizing bacterium, Tepidanaerobacter acetatoxydans strain Re1.</title>
        <authorList>
            <person name="Manzoor S."/>
            <person name="Bongcam-Rudloff E."/>
            <person name="Schnurer A."/>
            <person name="Muller B."/>
        </authorList>
    </citation>
    <scope>NUCLEOTIDE SEQUENCE [LARGE SCALE GENOMIC DNA]</scope>
    <source>
        <strain evidence="3">Re1</strain>
    </source>
</reference>
<feature type="signal peptide" evidence="1">
    <location>
        <begin position="1"/>
        <end position="25"/>
    </location>
</feature>
<keyword evidence="3" id="KW-1185">Reference proteome</keyword>
<protein>
    <submittedName>
        <fullName evidence="2">Uncharacterized protein</fullName>
    </submittedName>
</protein>
<dbReference type="HOGENOM" id="CLU_1030273_0_0_9"/>
<feature type="chain" id="PRO_5003311124" evidence="1">
    <location>
        <begin position="26"/>
        <end position="270"/>
    </location>
</feature>
<gene>
    <name evidence="2" type="ordered locus">TEPIRE1_2063</name>
</gene>
<dbReference type="RefSeq" id="WP_013778966.1">
    <property type="nucleotide sequence ID" value="NC_015519.1"/>
</dbReference>
<name>F4LQP1_TEPAE</name>
<accession>F4LQP1</accession>
<evidence type="ECO:0000313" key="2">
    <source>
        <dbReference type="EMBL" id="CCP26886.1"/>
    </source>
</evidence>
<dbReference type="AlphaFoldDB" id="F4LQP1"/>
<dbReference type="PATRIC" id="fig|1209989.3.peg.2379"/>
<sequence>MFNKKYLALIIVLLLTQVFSSFALAADNSIYYNIENTIFPSGIIYSDVSYTNDYYYTQKIYKDFDSDGIYEAAVISYDTFGYQHLEIYKVLGQKMIRVFSGKGNSIRVSNNSFSITNVEYDGRYFYETYTYQWGNGKFLRTGYAKTYIKDGYIDYEKPIEEEPIKIIKDARALAVNSLLRARMDGNYDLAIKYISKTYSKEINSKDLKSIIPYGKVTAVDIFESSRGDWVVAVIKDSWGRDRVFKFVPIEEKDKYGNFKVEQIVEIPRAN</sequence>
<dbReference type="OrthoDB" id="9968663at2"/>
<dbReference type="KEGG" id="tae:TepiRe1_2063"/>
<proteinExistence type="predicted"/>
<dbReference type="Proteomes" id="UP000010802">
    <property type="component" value="Chromosome"/>
</dbReference>